<dbReference type="STRING" id="1302272.FC96_GL001880"/>
<reference evidence="2 3" key="1">
    <citation type="journal article" date="2015" name="Genome Announc.">
        <title>Expanding the biotechnology potential of lactobacilli through comparative genomics of 213 strains and associated genera.</title>
        <authorList>
            <person name="Sun Z."/>
            <person name="Harris H.M."/>
            <person name="McCann A."/>
            <person name="Guo C."/>
            <person name="Argimon S."/>
            <person name="Zhang W."/>
            <person name="Yang X."/>
            <person name="Jeffery I.B."/>
            <person name="Cooney J.C."/>
            <person name="Kagawa T.F."/>
            <person name="Liu W."/>
            <person name="Song Y."/>
            <person name="Salvetti E."/>
            <person name="Wrobel A."/>
            <person name="Rasinkangas P."/>
            <person name="Parkhill J."/>
            <person name="Rea M.C."/>
            <person name="O'Sullivan O."/>
            <person name="Ritari J."/>
            <person name="Douillard F.P."/>
            <person name="Paul Ross R."/>
            <person name="Yang R."/>
            <person name="Briner A.E."/>
            <person name="Felis G.E."/>
            <person name="de Vos W.M."/>
            <person name="Barrangou R."/>
            <person name="Klaenhammer T.R."/>
            <person name="Caufield P.W."/>
            <person name="Cui Y."/>
            <person name="Zhang H."/>
            <person name="O'Toole P.W."/>
        </authorList>
    </citation>
    <scope>NUCLEOTIDE SEQUENCE [LARGE SCALE GENOMIC DNA]</scope>
    <source>
        <strain evidence="2 3">JCM 15530</strain>
    </source>
</reference>
<name>A0A0R1HXB9_9LACO</name>
<dbReference type="PATRIC" id="fig|1302272.5.peg.1910"/>
<protein>
    <recommendedName>
        <fullName evidence="1">Peptidase C39-like domain-containing protein</fullName>
    </recommendedName>
</protein>
<accession>A0A0R1HXB9</accession>
<dbReference type="EMBL" id="AZCX01000004">
    <property type="protein sequence ID" value="KRK48146.1"/>
    <property type="molecule type" value="Genomic_DNA"/>
</dbReference>
<feature type="domain" description="Peptidase C39-like" evidence="1">
    <location>
        <begin position="90"/>
        <end position="187"/>
    </location>
</feature>
<sequence length="215" mass="24455">MKIKRSPSGRNFISEARASEEYFVRPETLPEILSNQEIKTTEIRFYGKHLWYHAEFEGQLVGWVKKAAIKTNYRRLDVPLMAGDNDVAGALSMLLAYFDKPFDYDELVTQFKDLDTTAAQAKIGDTIRYSGAVSRDISGATLKTLKRQIDRGRPVIVMIADSSQSLYASPRFVVVTGYSRRNIFYNDAVLNRKLKTTNQTLKKGWQGSQFYAISC</sequence>
<evidence type="ECO:0000313" key="3">
    <source>
        <dbReference type="Proteomes" id="UP000050911"/>
    </source>
</evidence>
<keyword evidence="3" id="KW-1185">Reference proteome</keyword>
<proteinExistence type="predicted"/>
<evidence type="ECO:0000259" key="1">
    <source>
        <dbReference type="Pfam" id="PF13529"/>
    </source>
</evidence>
<dbReference type="Proteomes" id="UP000050911">
    <property type="component" value="Unassembled WGS sequence"/>
</dbReference>
<dbReference type="Pfam" id="PF13529">
    <property type="entry name" value="Peptidase_C39_2"/>
    <property type="match status" value="1"/>
</dbReference>
<dbReference type="InterPro" id="IPR039564">
    <property type="entry name" value="Peptidase_C39-like"/>
</dbReference>
<dbReference type="AlphaFoldDB" id="A0A0R1HXB9"/>
<comment type="caution">
    <text evidence="2">The sequence shown here is derived from an EMBL/GenBank/DDBJ whole genome shotgun (WGS) entry which is preliminary data.</text>
</comment>
<gene>
    <name evidence="2" type="ORF">FC96_GL001880</name>
</gene>
<evidence type="ECO:0000313" key="2">
    <source>
        <dbReference type="EMBL" id="KRK48146.1"/>
    </source>
</evidence>
<organism evidence="2 3">
    <name type="scientific">Secundilactobacillus kimchicus JCM 15530</name>
    <dbReference type="NCBI Taxonomy" id="1302272"/>
    <lineage>
        <taxon>Bacteria</taxon>
        <taxon>Bacillati</taxon>
        <taxon>Bacillota</taxon>
        <taxon>Bacilli</taxon>
        <taxon>Lactobacillales</taxon>
        <taxon>Lactobacillaceae</taxon>
        <taxon>Secundilactobacillus</taxon>
    </lineage>
</organism>
<dbReference type="Gene3D" id="3.90.70.10">
    <property type="entry name" value="Cysteine proteinases"/>
    <property type="match status" value="1"/>
</dbReference>